<dbReference type="GO" id="GO:0005886">
    <property type="term" value="C:plasma membrane"/>
    <property type="evidence" value="ECO:0007669"/>
    <property type="project" value="UniProtKB-SubCell"/>
</dbReference>
<feature type="transmembrane region" description="Helical" evidence="6">
    <location>
        <begin position="143"/>
        <end position="165"/>
    </location>
</feature>
<evidence type="ECO:0000313" key="9">
    <source>
        <dbReference type="Proteomes" id="UP000619260"/>
    </source>
</evidence>
<keyword evidence="3 6" id="KW-1133">Transmembrane helix</keyword>
<keyword evidence="9" id="KW-1185">Reference proteome</keyword>
<dbReference type="EMBL" id="BOPF01000004">
    <property type="protein sequence ID" value="GIJ44711.1"/>
    <property type="molecule type" value="Genomic_DNA"/>
</dbReference>
<gene>
    <name evidence="8" type="primary">actII-2</name>
    <name evidence="8" type="ORF">Val02_15970</name>
</gene>
<feature type="transmembrane region" description="Helical" evidence="6">
    <location>
        <begin position="241"/>
        <end position="259"/>
    </location>
</feature>
<dbReference type="PANTHER" id="PTHR42718:SF39">
    <property type="entry name" value="ACTINORHODIN TRANSPORTER-RELATED"/>
    <property type="match status" value="1"/>
</dbReference>
<proteinExistence type="predicted"/>
<feature type="transmembrane region" description="Helical" evidence="6">
    <location>
        <begin position="527"/>
        <end position="549"/>
    </location>
</feature>
<feature type="region of interest" description="Disordered" evidence="5">
    <location>
        <begin position="480"/>
        <end position="504"/>
    </location>
</feature>
<comment type="subcellular location">
    <subcellularLocation>
        <location evidence="1">Cell membrane</location>
        <topology evidence="1">Multi-pass membrane protein</topology>
    </subcellularLocation>
</comment>
<feature type="domain" description="Major facilitator superfamily (MFS) profile" evidence="7">
    <location>
        <begin position="19"/>
        <end position="554"/>
    </location>
</feature>
<feature type="transmembrane region" description="Helical" evidence="6">
    <location>
        <begin position="110"/>
        <end position="131"/>
    </location>
</feature>
<evidence type="ECO:0000256" key="1">
    <source>
        <dbReference type="ARBA" id="ARBA00004651"/>
    </source>
</evidence>
<sequence>MVSLVEAPERTPYRWRWVALFVILAAEVMDLLDALVTTIASPAIRADLGGSLSLIQWLGAAYTLAMAVGLLTGGRLGDMFGRRRMFVVGAVGFTAASAVCGLAPSGGVLIGARVVQGLFGAVMIPQGLGIIKQIFPPRETAAAFGIFGPVMGMSSVGGPVLAGWLVDADWFGHGWRMIFLINLPLGLLAVLGGLRFIPADGVLPRRPGWDLPGTVLAAAGSFLLVYPLVQGRELDWPAWTFAMLGGAVVVFALFGWYEVRRERAGADPLVVPGLFRKRAFTGGLIAGVVFFAALIGLSLATSIYYQLGLGWSPLKAGLTGLPNALGAVVGFIAAGAGLTARLGRRLLQVGGVVMALGAGGLWWSVQHVDDVTPWHLAPALAVTGIGMGLFMAPFFDIVLAGVEPHESGSASGTLTSVQQLGGALGIAVLGTVLFGLLPGAVADRADAAAPPLRARLAAAGVPAGDQDRIVAGVRACLRDRADSDDPSREPATCTALSGSGPGGGDPAIGPAIETYARDAARTGFRDALTRTVAVAIALLALAVAVSFLLPQRAREEE</sequence>
<dbReference type="Pfam" id="PF07690">
    <property type="entry name" value="MFS_1"/>
    <property type="match status" value="1"/>
</dbReference>
<evidence type="ECO:0000256" key="6">
    <source>
        <dbReference type="SAM" id="Phobius"/>
    </source>
</evidence>
<keyword evidence="4 6" id="KW-0472">Membrane</keyword>
<dbReference type="InterPro" id="IPR011701">
    <property type="entry name" value="MFS"/>
</dbReference>
<comment type="caution">
    <text evidence="8">The sequence shown here is derived from an EMBL/GenBank/DDBJ whole genome shotgun (WGS) entry which is preliminary data.</text>
</comment>
<reference evidence="8" key="1">
    <citation type="submission" date="2021-01" db="EMBL/GenBank/DDBJ databases">
        <title>Whole genome shotgun sequence of Virgisporangium aliadipatigenens NBRC 105644.</title>
        <authorList>
            <person name="Komaki H."/>
            <person name="Tamura T."/>
        </authorList>
    </citation>
    <scope>NUCLEOTIDE SEQUENCE</scope>
    <source>
        <strain evidence="8">NBRC 105644</strain>
    </source>
</reference>
<dbReference type="InterPro" id="IPR036259">
    <property type="entry name" value="MFS_trans_sf"/>
</dbReference>
<keyword evidence="2 6" id="KW-0812">Transmembrane</keyword>
<feature type="transmembrane region" description="Helical" evidence="6">
    <location>
        <begin position="85"/>
        <end position="104"/>
    </location>
</feature>
<evidence type="ECO:0000259" key="7">
    <source>
        <dbReference type="PROSITE" id="PS50850"/>
    </source>
</evidence>
<dbReference type="Proteomes" id="UP000619260">
    <property type="component" value="Unassembled WGS sequence"/>
</dbReference>
<accession>A0A8J4DPB0</accession>
<evidence type="ECO:0000256" key="4">
    <source>
        <dbReference type="ARBA" id="ARBA00023136"/>
    </source>
</evidence>
<feature type="transmembrane region" description="Helical" evidence="6">
    <location>
        <begin position="420"/>
        <end position="441"/>
    </location>
</feature>
<evidence type="ECO:0000256" key="3">
    <source>
        <dbReference type="ARBA" id="ARBA00022989"/>
    </source>
</evidence>
<evidence type="ECO:0000256" key="2">
    <source>
        <dbReference type="ARBA" id="ARBA00022692"/>
    </source>
</evidence>
<protein>
    <submittedName>
        <fullName evidence="8">Putative actinorhodin transporter</fullName>
    </submittedName>
</protein>
<dbReference type="RefSeq" id="WP_203898259.1">
    <property type="nucleotide sequence ID" value="NZ_BOPF01000004.1"/>
</dbReference>
<feature type="transmembrane region" description="Helical" evidence="6">
    <location>
        <begin position="54"/>
        <end position="73"/>
    </location>
</feature>
<feature type="transmembrane region" description="Helical" evidence="6">
    <location>
        <begin position="209"/>
        <end position="229"/>
    </location>
</feature>
<dbReference type="InterPro" id="IPR020846">
    <property type="entry name" value="MFS_dom"/>
</dbReference>
<dbReference type="SUPFAM" id="SSF103473">
    <property type="entry name" value="MFS general substrate transporter"/>
    <property type="match status" value="1"/>
</dbReference>
<dbReference type="GO" id="GO:0022857">
    <property type="term" value="F:transmembrane transporter activity"/>
    <property type="evidence" value="ECO:0007669"/>
    <property type="project" value="InterPro"/>
</dbReference>
<feature type="transmembrane region" description="Helical" evidence="6">
    <location>
        <begin position="177"/>
        <end position="197"/>
    </location>
</feature>
<name>A0A8J4DPB0_9ACTN</name>
<feature type="transmembrane region" description="Helical" evidence="6">
    <location>
        <begin position="17"/>
        <end position="42"/>
    </location>
</feature>
<feature type="transmembrane region" description="Helical" evidence="6">
    <location>
        <begin position="377"/>
        <end position="399"/>
    </location>
</feature>
<dbReference type="AlphaFoldDB" id="A0A8J4DPB0"/>
<dbReference type="PANTHER" id="PTHR42718">
    <property type="entry name" value="MAJOR FACILITATOR SUPERFAMILY MULTIDRUG TRANSPORTER MFSC"/>
    <property type="match status" value="1"/>
</dbReference>
<feature type="transmembrane region" description="Helical" evidence="6">
    <location>
        <begin position="346"/>
        <end position="365"/>
    </location>
</feature>
<dbReference type="PROSITE" id="PS50850">
    <property type="entry name" value="MFS"/>
    <property type="match status" value="1"/>
</dbReference>
<evidence type="ECO:0000313" key="8">
    <source>
        <dbReference type="EMBL" id="GIJ44711.1"/>
    </source>
</evidence>
<dbReference type="Gene3D" id="1.20.1250.20">
    <property type="entry name" value="MFS general substrate transporter like domains"/>
    <property type="match status" value="2"/>
</dbReference>
<organism evidence="8 9">
    <name type="scientific">Virgisporangium aliadipatigenens</name>
    <dbReference type="NCBI Taxonomy" id="741659"/>
    <lineage>
        <taxon>Bacteria</taxon>
        <taxon>Bacillati</taxon>
        <taxon>Actinomycetota</taxon>
        <taxon>Actinomycetes</taxon>
        <taxon>Micromonosporales</taxon>
        <taxon>Micromonosporaceae</taxon>
        <taxon>Virgisporangium</taxon>
    </lineage>
</organism>
<feature type="transmembrane region" description="Helical" evidence="6">
    <location>
        <begin position="280"/>
        <end position="305"/>
    </location>
</feature>
<dbReference type="CDD" id="cd17321">
    <property type="entry name" value="MFS_MMR_MDR_like"/>
    <property type="match status" value="1"/>
</dbReference>
<feature type="transmembrane region" description="Helical" evidence="6">
    <location>
        <begin position="317"/>
        <end position="339"/>
    </location>
</feature>
<evidence type="ECO:0000256" key="5">
    <source>
        <dbReference type="SAM" id="MobiDB-lite"/>
    </source>
</evidence>